<evidence type="ECO:0000256" key="3">
    <source>
        <dbReference type="ARBA" id="ARBA00023157"/>
    </source>
</evidence>
<dbReference type="EC" id="2.4.1.207" evidence="5"/>
<dbReference type="GO" id="GO:0048046">
    <property type="term" value="C:apoplast"/>
    <property type="evidence" value="ECO:0007669"/>
    <property type="project" value="UniProtKB-SubCell"/>
</dbReference>
<keyword evidence="5" id="KW-0732">Signal</keyword>
<dbReference type="InterPro" id="IPR010713">
    <property type="entry name" value="XET_C"/>
</dbReference>
<feature type="domain" description="GH16" evidence="7">
    <location>
        <begin position="22"/>
        <end position="238"/>
    </location>
</feature>
<sequence>MALAVALVALVFIWGCGFSQLASAVGSSRPRLAGKRVTENFASLRFEEGYTSLFGEDNVKVAEDGKAVMLSLDKRTGSGLLSQDMYMYGLFSASIKLPDDYTAGVVVAFYTSNGDIFQGTHDELDFEFLGNIRGKEWRIQTNVYGNGSTAFGREERYTLWFDPTEDFHQYTILWTDKRTLFFVDDVPIREIPRTAAMGAHYPSKPMSVYATVWDGSDWATKGGRYRVNYKYSPFVVSLSNLVLEGCAVDPLEQFHTVSCPADTTSSDSLSQFSELSEDQKALMEWFRGKYISYSYCDDDVRYPTTPADCPPRDPHKKIATAHVRFGHHQRHRKKNRKSHRSSSGAADAVVSL</sequence>
<dbReference type="EMBL" id="EF084362">
    <property type="protein sequence ID" value="ABK23681.1"/>
    <property type="molecule type" value="mRNA"/>
</dbReference>
<feature type="signal peptide" evidence="5">
    <location>
        <begin position="1"/>
        <end position="24"/>
    </location>
</feature>
<dbReference type="GO" id="GO:0016762">
    <property type="term" value="F:xyloglucan:xyloglucosyl transferase activity"/>
    <property type="evidence" value="ECO:0007669"/>
    <property type="project" value="UniProtKB-EC"/>
</dbReference>
<evidence type="ECO:0000256" key="2">
    <source>
        <dbReference type="ARBA" id="ARBA00022801"/>
    </source>
</evidence>
<dbReference type="Gene3D" id="2.60.120.200">
    <property type="match status" value="1"/>
</dbReference>
<keyword evidence="2 5" id="KW-0378">Hydrolase</keyword>
<dbReference type="OMA" id="CACHVLV"/>
<dbReference type="GO" id="GO:0010411">
    <property type="term" value="P:xyloglucan metabolic process"/>
    <property type="evidence" value="ECO:0007669"/>
    <property type="project" value="InterPro"/>
</dbReference>
<evidence type="ECO:0000256" key="1">
    <source>
        <dbReference type="ARBA" id="ARBA00022679"/>
    </source>
</evidence>
<comment type="subcellular location">
    <subcellularLocation>
        <location evidence="5">Secreted</location>
        <location evidence="5">Cell wall</location>
    </subcellularLocation>
    <subcellularLocation>
        <location evidence="5">Secreted</location>
        <location evidence="5">Extracellular space</location>
        <location evidence="5">Apoplast</location>
    </subcellularLocation>
</comment>
<keyword evidence="5" id="KW-0964">Secreted</keyword>
<evidence type="ECO:0000256" key="6">
    <source>
        <dbReference type="SAM" id="MobiDB-lite"/>
    </source>
</evidence>
<protein>
    <recommendedName>
        <fullName evidence="5">Xyloglucan endotransglucosylase/hydrolase</fullName>
        <ecNumber evidence="5">2.4.1.207</ecNumber>
    </recommendedName>
</protein>
<reference evidence="8" key="1">
    <citation type="journal article" date="2008" name="BMC Genomics">
        <title>A conifer genomics resource of 200,000 spruce (Picea spp.) ESTs and 6,464 high-quality, sequence-finished full-length cDNAs for Sitka spruce (Picea sitchensis).</title>
        <authorList>
            <person name="Ralph S.G."/>
            <person name="Chun H.J."/>
            <person name="Kolosova N."/>
            <person name="Cooper D."/>
            <person name="Oddy C."/>
            <person name="Ritland C.E."/>
            <person name="Kirkpatrick R."/>
            <person name="Moore R."/>
            <person name="Barber S."/>
            <person name="Holt R.A."/>
            <person name="Jones S.J."/>
            <person name="Marra M.A."/>
            <person name="Douglas C.J."/>
            <person name="Ritland K."/>
            <person name="Bohlmann J."/>
        </authorList>
    </citation>
    <scope>NUCLEOTIDE SEQUENCE</scope>
    <source>
        <tissue evidence="8">Green portion of the leader tissue</tissue>
    </source>
</reference>
<proteinExistence type="evidence at transcript level"/>
<keyword evidence="4 5" id="KW-0326">Glycosidase</keyword>
<dbReference type="PANTHER" id="PTHR31062">
    <property type="entry name" value="XYLOGLUCAN ENDOTRANSGLUCOSYLASE/HYDROLASE PROTEIN 8-RELATED"/>
    <property type="match status" value="1"/>
</dbReference>
<dbReference type="InterPro" id="IPR044791">
    <property type="entry name" value="Beta-glucanase/XTH"/>
</dbReference>
<keyword evidence="5" id="KW-0052">Apoplast</keyword>
<feature type="compositionally biased region" description="Basic residues" evidence="6">
    <location>
        <begin position="323"/>
        <end position="340"/>
    </location>
</feature>
<dbReference type="PROSITE" id="PS51762">
    <property type="entry name" value="GH16_2"/>
    <property type="match status" value="1"/>
</dbReference>
<dbReference type="Pfam" id="PF06955">
    <property type="entry name" value="XET_C"/>
    <property type="match status" value="1"/>
</dbReference>
<keyword evidence="5" id="KW-0134">Cell wall</keyword>
<keyword evidence="1 5" id="KW-0808">Transferase</keyword>
<dbReference type="GO" id="GO:0071555">
    <property type="term" value="P:cell wall organization"/>
    <property type="evidence" value="ECO:0007669"/>
    <property type="project" value="UniProtKB-KW"/>
</dbReference>
<keyword evidence="3" id="KW-1015">Disulfide bond</keyword>
<comment type="function">
    <text evidence="5">Catalyzes xyloglucan endohydrolysis (XEH) and/or endotransglycosylation (XET). Cleaves and religates xyloglucan polymers, an essential constituent of the primary cell wall, and thereby participates in cell wall construction of growing tissues.</text>
</comment>
<evidence type="ECO:0000256" key="4">
    <source>
        <dbReference type="ARBA" id="ARBA00023295"/>
    </source>
</evidence>
<keyword evidence="5" id="KW-0961">Cell wall biogenesis/degradation</keyword>
<dbReference type="SUPFAM" id="SSF49899">
    <property type="entry name" value="Concanavalin A-like lectins/glucanases"/>
    <property type="match status" value="1"/>
</dbReference>
<dbReference type="CDD" id="cd02176">
    <property type="entry name" value="GH16_XET"/>
    <property type="match status" value="1"/>
</dbReference>
<evidence type="ECO:0000259" key="7">
    <source>
        <dbReference type="PROSITE" id="PS51762"/>
    </source>
</evidence>
<organism evidence="8">
    <name type="scientific">Picea sitchensis</name>
    <name type="common">Sitka spruce</name>
    <name type="synonym">Pinus sitchensis</name>
    <dbReference type="NCBI Taxonomy" id="3332"/>
    <lineage>
        <taxon>Eukaryota</taxon>
        <taxon>Viridiplantae</taxon>
        <taxon>Streptophyta</taxon>
        <taxon>Embryophyta</taxon>
        <taxon>Tracheophyta</taxon>
        <taxon>Spermatophyta</taxon>
        <taxon>Pinopsida</taxon>
        <taxon>Pinidae</taxon>
        <taxon>Conifers I</taxon>
        <taxon>Pinales</taxon>
        <taxon>Pinaceae</taxon>
        <taxon>Picea</taxon>
    </lineage>
</organism>
<dbReference type="InterPro" id="IPR013320">
    <property type="entry name" value="ConA-like_dom_sf"/>
</dbReference>
<dbReference type="Pfam" id="PF00722">
    <property type="entry name" value="Glyco_hydro_16"/>
    <property type="match status" value="1"/>
</dbReference>
<dbReference type="CAZy" id="GH16">
    <property type="family name" value="Glycoside Hydrolase Family 16"/>
</dbReference>
<feature type="chain" id="PRO_5005122140" description="Xyloglucan endotransglucosylase/hydrolase" evidence="5">
    <location>
        <begin position="25"/>
        <end position="352"/>
    </location>
</feature>
<dbReference type="GO" id="GO:0004553">
    <property type="term" value="F:hydrolase activity, hydrolyzing O-glycosyl compounds"/>
    <property type="evidence" value="ECO:0007669"/>
    <property type="project" value="InterPro"/>
</dbReference>
<evidence type="ECO:0000313" key="8">
    <source>
        <dbReference type="EMBL" id="ABK23681.1"/>
    </source>
</evidence>
<comment type="similarity">
    <text evidence="5">Belongs to the glycosyl hydrolase 16 family.</text>
</comment>
<name>A9NSS0_PICSI</name>
<accession>A9NSS0</accession>
<feature type="region of interest" description="Disordered" evidence="6">
    <location>
        <begin position="323"/>
        <end position="352"/>
    </location>
</feature>
<dbReference type="InterPro" id="IPR000757">
    <property type="entry name" value="Beta-glucanase-like"/>
</dbReference>
<comment type="PTM">
    <text evidence="5">Contains at least one intrachain disulfide bond essential for its enzymatic activity.</text>
</comment>
<dbReference type="AlphaFoldDB" id="A9NSS0"/>
<dbReference type="InterPro" id="IPR016455">
    <property type="entry name" value="XTH"/>
</dbReference>
<dbReference type="GO" id="GO:0042546">
    <property type="term" value="P:cell wall biogenesis"/>
    <property type="evidence" value="ECO:0007669"/>
    <property type="project" value="InterPro"/>
</dbReference>
<evidence type="ECO:0000256" key="5">
    <source>
        <dbReference type="RuleBase" id="RU361120"/>
    </source>
</evidence>